<dbReference type="EMBL" id="CP026252">
    <property type="protein sequence ID" value="AWP08035.1"/>
    <property type="molecule type" value="Genomic_DNA"/>
</dbReference>
<evidence type="ECO:0000313" key="1">
    <source>
        <dbReference type="EMBL" id="AWP08035.1"/>
    </source>
</evidence>
<evidence type="ECO:0000313" key="2">
    <source>
        <dbReference type="Proteomes" id="UP000246464"/>
    </source>
</evidence>
<dbReference type="AlphaFoldDB" id="A0A2U9BUX2"/>
<gene>
    <name evidence="1" type="ORF">SMAX5B_005116</name>
</gene>
<dbReference type="Proteomes" id="UP000246464">
    <property type="component" value="Chromosome 10"/>
</dbReference>
<reference evidence="1 2" key="1">
    <citation type="submission" date="2017-12" db="EMBL/GenBank/DDBJ databases">
        <title>Integrating genomic resources of turbot (Scophthalmus maximus) in depth evaluation of genetic and physical mapping variation across individuals.</title>
        <authorList>
            <person name="Martinez P."/>
        </authorList>
    </citation>
    <scope>NUCLEOTIDE SEQUENCE [LARGE SCALE GENOMIC DNA]</scope>
</reference>
<name>A0A2U9BUX2_SCOMX</name>
<organism evidence="1 2">
    <name type="scientific">Scophthalmus maximus</name>
    <name type="common">Turbot</name>
    <name type="synonym">Psetta maxima</name>
    <dbReference type="NCBI Taxonomy" id="52904"/>
    <lineage>
        <taxon>Eukaryota</taxon>
        <taxon>Metazoa</taxon>
        <taxon>Chordata</taxon>
        <taxon>Craniata</taxon>
        <taxon>Vertebrata</taxon>
        <taxon>Euteleostomi</taxon>
        <taxon>Actinopterygii</taxon>
        <taxon>Neopterygii</taxon>
        <taxon>Teleostei</taxon>
        <taxon>Neoteleostei</taxon>
        <taxon>Acanthomorphata</taxon>
        <taxon>Carangaria</taxon>
        <taxon>Pleuronectiformes</taxon>
        <taxon>Pleuronectoidei</taxon>
        <taxon>Scophthalmidae</taxon>
        <taxon>Scophthalmus</taxon>
    </lineage>
</organism>
<sequence length="100" mass="10813">MLASGPRLRHWPLQQAGEVGGGITTPAMCGGDPTICCLCFTQMPEEGDSVILCTVEVKSMSPQTVEEWDNNPVQSSSHGSNTFLIQVFSKTDDVSSWHKS</sequence>
<accession>A0A2U9BUX2</accession>
<proteinExistence type="predicted"/>
<protein>
    <submittedName>
        <fullName evidence="1">Uncharacterized protein</fullName>
    </submittedName>
</protein>
<keyword evidence="2" id="KW-1185">Reference proteome</keyword>